<keyword evidence="9" id="KW-1185">Reference proteome</keyword>
<accession>A0ABM7PGD6</accession>
<keyword evidence="4" id="KW-0249">Electron transport</keyword>
<sequence length="139" mass="14994">MSLLVLATLAVLPVMVSAGAVEAGAKQRPSVSFPHEMHFDVADDCLSCHHDFQDGENVLDEGLLSETEPDEPIELNSMNREDLSALSCVSCHGEKAKTGPMDAYHNQCITCHEVQKAGPVMCGECHVKPERSDGTEADE</sequence>
<evidence type="ECO:0000313" key="9">
    <source>
        <dbReference type="Proteomes" id="UP001320148"/>
    </source>
</evidence>
<keyword evidence="5" id="KW-0408">Iron</keyword>
<keyword evidence="1" id="KW-0813">Transport</keyword>
<dbReference type="SUPFAM" id="SSF48695">
    <property type="entry name" value="Multiheme cytochromes"/>
    <property type="match status" value="1"/>
</dbReference>
<evidence type="ECO:0000256" key="6">
    <source>
        <dbReference type="SAM" id="SignalP"/>
    </source>
</evidence>
<dbReference type="InterPro" id="IPR020942">
    <property type="entry name" value="Cyt_c_III_dom"/>
</dbReference>
<evidence type="ECO:0000256" key="2">
    <source>
        <dbReference type="ARBA" id="ARBA00022617"/>
    </source>
</evidence>
<evidence type="ECO:0000256" key="3">
    <source>
        <dbReference type="ARBA" id="ARBA00022723"/>
    </source>
</evidence>
<organism evidence="8 9">
    <name type="scientific">Desulfoluna limicola</name>
    <dbReference type="NCBI Taxonomy" id="2810562"/>
    <lineage>
        <taxon>Bacteria</taxon>
        <taxon>Pseudomonadati</taxon>
        <taxon>Thermodesulfobacteriota</taxon>
        <taxon>Desulfobacteria</taxon>
        <taxon>Desulfobacterales</taxon>
        <taxon>Desulfolunaceae</taxon>
        <taxon>Desulfoluna</taxon>
    </lineage>
</organism>
<evidence type="ECO:0000259" key="7">
    <source>
        <dbReference type="Pfam" id="PF02085"/>
    </source>
</evidence>
<dbReference type="PRINTS" id="PR00609">
    <property type="entry name" value="CYTOCHROMEC3"/>
</dbReference>
<dbReference type="InterPro" id="IPR036280">
    <property type="entry name" value="Multihaem_cyt_sf"/>
</dbReference>
<evidence type="ECO:0000313" key="8">
    <source>
        <dbReference type="EMBL" id="BCS96242.1"/>
    </source>
</evidence>
<protein>
    <recommendedName>
        <fullName evidence="7">Class III cytochrome C domain-containing protein</fullName>
    </recommendedName>
</protein>
<name>A0ABM7PGD6_9BACT</name>
<keyword evidence="6" id="KW-0732">Signal</keyword>
<dbReference type="CDD" id="cd08168">
    <property type="entry name" value="Cytochrom_C3"/>
    <property type="match status" value="1"/>
</dbReference>
<proteinExistence type="predicted"/>
<dbReference type="Proteomes" id="UP001320148">
    <property type="component" value="Chromosome"/>
</dbReference>
<evidence type="ECO:0000256" key="4">
    <source>
        <dbReference type="ARBA" id="ARBA00022982"/>
    </source>
</evidence>
<evidence type="ECO:0000256" key="5">
    <source>
        <dbReference type="ARBA" id="ARBA00023004"/>
    </source>
</evidence>
<dbReference type="InterPro" id="IPR002322">
    <property type="entry name" value="Cyt_c_III"/>
</dbReference>
<evidence type="ECO:0000256" key="1">
    <source>
        <dbReference type="ARBA" id="ARBA00022448"/>
    </source>
</evidence>
<dbReference type="Pfam" id="PF02085">
    <property type="entry name" value="Cytochrom_CIII"/>
    <property type="match status" value="1"/>
</dbReference>
<feature type="domain" description="Class III cytochrome C" evidence="7">
    <location>
        <begin position="23"/>
        <end position="126"/>
    </location>
</feature>
<gene>
    <name evidence="8" type="ORF">DSLASN_18740</name>
</gene>
<dbReference type="Gene3D" id="3.90.10.10">
    <property type="entry name" value="Cytochrome C3"/>
    <property type="match status" value="1"/>
</dbReference>
<dbReference type="EMBL" id="AP024488">
    <property type="protein sequence ID" value="BCS96242.1"/>
    <property type="molecule type" value="Genomic_DNA"/>
</dbReference>
<keyword evidence="3" id="KW-0479">Metal-binding</keyword>
<reference evidence="8 9" key="1">
    <citation type="submission" date="2021-02" db="EMBL/GenBank/DDBJ databases">
        <title>Complete genome of Desulfoluna sp. strain ASN36.</title>
        <authorList>
            <person name="Takahashi A."/>
            <person name="Kojima H."/>
            <person name="Fukui M."/>
        </authorList>
    </citation>
    <scope>NUCLEOTIDE SEQUENCE [LARGE SCALE GENOMIC DNA]</scope>
    <source>
        <strain evidence="8 9">ASN36</strain>
    </source>
</reference>
<keyword evidence="2" id="KW-0349">Heme</keyword>
<feature type="chain" id="PRO_5045587839" description="Class III cytochrome C domain-containing protein" evidence="6">
    <location>
        <begin position="21"/>
        <end position="139"/>
    </location>
</feature>
<feature type="signal peptide" evidence="6">
    <location>
        <begin position="1"/>
        <end position="20"/>
    </location>
</feature>